<evidence type="ECO:0000313" key="2">
    <source>
        <dbReference type="EMBL" id="KAK4017438.1"/>
    </source>
</evidence>
<evidence type="ECO:0000256" key="1">
    <source>
        <dbReference type="SAM" id="MobiDB-lite"/>
    </source>
</evidence>
<sequence length="105" mass="12611">MKKNIDRYRRPDPVFHPGELVLIARRPKAKGKTKKRVSPTCFSVEDLPCNRKKRLWRHFNAHSRQIRRYFPRQETDWLPSDDDNEYEDATENGEDPRDSNINEET</sequence>
<accession>A0ABQ9ZXA8</accession>
<gene>
    <name evidence="2" type="ORF">OUZ56_032749</name>
</gene>
<reference evidence="2 3" key="1">
    <citation type="journal article" date="2023" name="Nucleic Acids Res.">
        <title>The hologenome of Daphnia magna reveals possible DNA methylation and microbiome-mediated evolution of the host genome.</title>
        <authorList>
            <person name="Chaturvedi A."/>
            <person name="Li X."/>
            <person name="Dhandapani V."/>
            <person name="Marshall H."/>
            <person name="Kissane S."/>
            <person name="Cuenca-Cambronero M."/>
            <person name="Asole G."/>
            <person name="Calvet F."/>
            <person name="Ruiz-Romero M."/>
            <person name="Marangio P."/>
            <person name="Guigo R."/>
            <person name="Rago D."/>
            <person name="Mirbahai L."/>
            <person name="Eastwood N."/>
            <person name="Colbourne J.K."/>
            <person name="Zhou J."/>
            <person name="Mallon E."/>
            <person name="Orsini L."/>
        </authorList>
    </citation>
    <scope>NUCLEOTIDE SEQUENCE [LARGE SCALE GENOMIC DNA]</scope>
    <source>
        <strain evidence="2">LRV0_1</strain>
    </source>
</reference>
<keyword evidence="3" id="KW-1185">Reference proteome</keyword>
<feature type="region of interest" description="Disordered" evidence="1">
    <location>
        <begin position="70"/>
        <end position="105"/>
    </location>
</feature>
<proteinExistence type="predicted"/>
<feature type="compositionally biased region" description="Basic and acidic residues" evidence="1">
    <location>
        <begin position="94"/>
        <end position="105"/>
    </location>
</feature>
<name>A0ABQ9ZXA8_9CRUS</name>
<dbReference type="EMBL" id="JAOYFB010000006">
    <property type="protein sequence ID" value="KAK4017438.1"/>
    <property type="molecule type" value="Genomic_DNA"/>
</dbReference>
<organism evidence="2 3">
    <name type="scientific">Daphnia magna</name>
    <dbReference type="NCBI Taxonomy" id="35525"/>
    <lineage>
        <taxon>Eukaryota</taxon>
        <taxon>Metazoa</taxon>
        <taxon>Ecdysozoa</taxon>
        <taxon>Arthropoda</taxon>
        <taxon>Crustacea</taxon>
        <taxon>Branchiopoda</taxon>
        <taxon>Diplostraca</taxon>
        <taxon>Cladocera</taxon>
        <taxon>Anomopoda</taxon>
        <taxon>Daphniidae</taxon>
        <taxon>Daphnia</taxon>
    </lineage>
</organism>
<comment type="caution">
    <text evidence="2">The sequence shown here is derived from an EMBL/GenBank/DDBJ whole genome shotgun (WGS) entry which is preliminary data.</text>
</comment>
<protein>
    <submittedName>
        <fullName evidence="2">Uncharacterized protein</fullName>
    </submittedName>
</protein>
<feature type="compositionally biased region" description="Acidic residues" evidence="1">
    <location>
        <begin position="79"/>
        <end position="93"/>
    </location>
</feature>
<evidence type="ECO:0000313" key="3">
    <source>
        <dbReference type="Proteomes" id="UP001234178"/>
    </source>
</evidence>
<dbReference type="Proteomes" id="UP001234178">
    <property type="component" value="Unassembled WGS sequence"/>
</dbReference>